<keyword evidence="3" id="KW-1185">Reference proteome</keyword>
<feature type="domain" description="Rhodanese" evidence="1">
    <location>
        <begin position="273"/>
        <end position="360"/>
    </location>
</feature>
<dbReference type="SUPFAM" id="SSF52821">
    <property type="entry name" value="Rhodanese/Cell cycle control phosphatase"/>
    <property type="match status" value="4"/>
</dbReference>
<evidence type="ECO:0000313" key="2">
    <source>
        <dbReference type="EMBL" id="KZD05870.1"/>
    </source>
</evidence>
<comment type="caution">
    <text evidence="2">The sequence shown here is derived from an EMBL/GenBank/DDBJ whole genome shotgun (WGS) entry which is preliminary data.</text>
</comment>
<feature type="domain" description="Rhodanese" evidence="1">
    <location>
        <begin position="136"/>
        <end position="227"/>
    </location>
</feature>
<dbReference type="PROSITE" id="PS50206">
    <property type="entry name" value="RHODANESE_3"/>
    <property type="match status" value="4"/>
</dbReference>
<feature type="domain" description="Rhodanese" evidence="1">
    <location>
        <begin position="387"/>
        <end position="475"/>
    </location>
</feature>
<protein>
    <submittedName>
        <fullName evidence="2">Thiosulfate sulfurtransferase</fullName>
    </submittedName>
</protein>
<feature type="domain" description="Rhodanese" evidence="1">
    <location>
        <begin position="12"/>
        <end position="103"/>
    </location>
</feature>
<dbReference type="SMART" id="SM00450">
    <property type="entry name" value="RHOD"/>
    <property type="match status" value="4"/>
</dbReference>
<keyword evidence="2" id="KW-0808">Transferase</keyword>
<dbReference type="Proteomes" id="UP000076400">
    <property type="component" value="Unassembled WGS sequence"/>
</dbReference>
<dbReference type="STRING" id="580166.AUP43_02875"/>
<dbReference type="InterPro" id="IPR036873">
    <property type="entry name" value="Rhodanese-like_dom_sf"/>
</dbReference>
<reference evidence="2 3" key="1">
    <citation type="submission" date="2015-12" db="EMBL/GenBank/DDBJ databases">
        <title>Genome sequence of Oceanibaculum pacificum MCCC 1A02656.</title>
        <authorList>
            <person name="Lu L."/>
            <person name="Lai Q."/>
            <person name="Shao Z."/>
            <person name="Qian P."/>
        </authorList>
    </citation>
    <scope>NUCLEOTIDE SEQUENCE [LARGE SCALE GENOMIC DNA]</scope>
    <source>
        <strain evidence="2 3">MCCC 1A02656</strain>
    </source>
</reference>
<dbReference type="InterPro" id="IPR001763">
    <property type="entry name" value="Rhodanese-like_dom"/>
</dbReference>
<evidence type="ECO:0000313" key="3">
    <source>
        <dbReference type="Proteomes" id="UP000076400"/>
    </source>
</evidence>
<sequence>MTPAELKAAIRDGGELAIVDVREQGSYGKRHLFWAANMPLSRLELDAPAMLPRKSARIVLCAGAADGLARRAADKLQGWGYSQVSILQGGVEAWEKAGYELFSGVYVPSKAFGEFVEHEYHTPSLSADELKALSESGEKLVILDSRPMDEYAAMNIPGGINVPGAELALRVHDLAPDPDTTVVVNCAGRTRSIIGAQSLINAGIPNRVIALRNGTMGWHLAGHELERNQTRRYDELSKAGLEAARRHAAEVAARFGVRKIDRAGVDRFREEAEQRSLYLLDVRDPTEFETGRVPGSHPAPGGQLVQATDAYVPTRQARLVLIDDNGVRATMTASWLVQMGWKDVYVYENALISEPLETAHYIRPVYWPQEMTAKSVTPNALKMMLEAEDAAVVDLARSLYHRDHGHIPGAWFAIRARLAEAMQALPPARRYVLTSEDGRLAQLAVPELAAQTKAEVCYLKGGTATWRADGLPAEKGLNRPATEVDDVYLRPYDREQGVEQAMNEYLSWEIELVRQIERDGDATFLKF</sequence>
<dbReference type="EMBL" id="LPXN01000127">
    <property type="protein sequence ID" value="KZD05870.1"/>
    <property type="molecule type" value="Genomic_DNA"/>
</dbReference>
<dbReference type="AlphaFoldDB" id="A0A154VX59"/>
<dbReference type="RefSeq" id="WP_067558007.1">
    <property type="nucleotide sequence ID" value="NZ_LPXN01000127.1"/>
</dbReference>
<dbReference type="GO" id="GO:0004792">
    <property type="term" value="F:thiosulfate-cyanide sulfurtransferase activity"/>
    <property type="evidence" value="ECO:0007669"/>
    <property type="project" value="TreeGrafter"/>
</dbReference>
<dbReference type="Gene3D" id="3.40.250.10">
    <property type="entry name" value="Rhodanese-like domain"/>
    <property type="match status" value="4"/>
</dbReference>
<dbReference type="OrthoDB" id="9789585at2"/>
<gene>
    <name evidence="2" type="ORF">AUP43_02875</name>
</gene>
<dbReference type="PANTHER" id="PTHR44086">
    <property type="entry name" value="THIOSULFATE SULFURTRANSFERASE RDL2, MITOCHONDRIAL-RELATED"/>
    <property type="match status" value="1"/>
</dbReference>
<evidence type="ECO:0000259" key="1">
    <source>
        <dbReference type="PROSITE" id="PS50206"/>
    </source>
</evidence>
<name>A0A154VX59_9PROT</name>
<accession>A0A154VX59</accession>
<dbReference type="Pfam" id="PF00581">
    <property type="entry name" value="Rhodanese"/>
    <property type="match status" value="4"/>
</dbReference>
<dbReference type="PANTHER" id="PTHR44086:SF10">
    <property type="entry name" value="THIOSULFATE SULFURTRANSFERASE_RHODANESE-LIKE DOMAIN-CONTAINING PROTEIN 3"/>
    <property type="match status" value="1"/>
</dbReference>
<organism evidence="2 3">
    <name type="scientific">Oceanibaculum pacificum</name>
    <dbReference type="NCBI Taxonomy" id="580166"/>
    <lineage>
        <taxon>Bacteria</taxon>
        <taxon>Pseudomonadati</taxon>
        <taxon>Pseudomonadota</taxon>
        <taxon>Alphaproteobacteria</taxon>
        <taxon>Rhodospirillales</taxon>
        <taxon>Oceanibaculaceae</taxon>
        <taxon>Oceanibaculum</taxon>
    </lineage>
</organism>
<proteinExistence type="predicted"/>